<name>A0A2G8SML6_9APHY</name>
<evidence type="ECO:0000313" key="2">
    <source>
        <dbReference type="EMBL" id="PIL34989.1"/>
    </source>
</evidence>
<evidence type="ECO:0000313" key="3">
    <source>
        <dbReference type="Proteomes" id="UP000230002"/>
    </source>
</evidence>
<keyword evidence="3" id="KW-1185">Reference proteome</keyword>
<feature type="compositionally biased region" description="Polar residues" evidence="1">
    <location>
        <begin position="1"/>
        <end position="11"/>
    </location>
</feature>
<dbReference type="Proteomes" id="UP000230002">
    <property type="component" value="Unassembled WGS sequence"/>
</dbReference>
<reference evidence="2 3" key="1">
    <citation type="journal article" date="2015" name="Sci. Rep.">
        <title>Chromosome-level genome map provides insights into diverse defense mechanisms in the medicinal fungus Ganoderma sinense.</title>
        <authorList>
            <person name="Zhu Y."/>
            <person name="Xu J."/>
            <person name="Sun C."/>
            <person name="Zhou S."/>
            <person name="Xu H."/>
            <person name="Nelson D.R."/>
            <person name="Qian J."/>
            <person name="Song J."/>
            <person name="Luo H."/>
            <person name="Xiang L."/>
            <person name="Li Y."/>
            <person name="Xu Z."/>
            <person name="Ji A."/>
            <person name="Wang L."/>
            <person name="Lu S."/>
            <person name="Hayward A."/>
            <person name="Sun W."/>
            <person name="Li X."/>
            <person name="Schwartz D.C."/>
            <person name="Wang Y."/>
            <person name="Chen S."/>
        </authorList>
    </citation>
    <scope>NUCLEOTIDE SEQUENCE [LARGE SCALE GENOMIC DNA]</scope>
    <source>
        <strain evidence="2 3">ZZ0214-1</strain>
    </source>
</reference>
<dbReference type="EMBL" id="AYKW01000004">
    <property type="protein sequence ID" value="PIL34989.1"/>
    <property type="molecule type" value="Genomic_DNA"/>
</dbReference>
<comment type="caution">
    <text evidence="2">The sequence shown here is derived from an EMBL/GenBank/DDBJ whole genome shotgun (WGS) entry which is preliminary data.</text>
</comment>
<feature type="compositionally biased region" description="Basic and acidic residues" evidence="1">
    <location>
        <begin position="40"/>
        <end position="52"/>
    </location>
</feature>
<protein>
    <submittedName>
        <fullName evidence="2">Uncharacterized protein</fullName>
    </submittedName>
</protein>
<accession>A0A2G8SML6</accession>
<evidence type="ECO:0000256" key="1">
    <source>
        <dbReference type="SAM" id="MobiDB-lite"/>
    </source>
</evidence>
<organism evidence="2 3">
    <name type="scientific">Ganoderma sinense ZZ0214-1</name>
    <dbReference type="NCBI Taxonomy" id="1077348"/>
    <lineage>
        <taxon>Eukaryota</taxon>
        <taxon>Fungi</taxon>
        <taxon>Dikarya</taxon>
        <taxon>Basidiomycota</taxon>
        <taxon>Agaricomycotina</taxon>
        <taxon>Agaricomycetes</taxon>
        <taxon>Polyporales</taxon>
        <taxon>Polyporaceae</taxon>
        <taxon>Ganoderma</taxon>
    </lineage>
</organism>
<gene>
    <name evidence="2" type="ORF">GSI_02776</name>
</gene>
<sequence>MGMTMLPQSSMRGGGVEEPTLNDSSVDKFSTSSAVSPGRVSREASIRGRGDKDDDLEAFSVEDVLPSTASCVGGTIGNGVWPFSG</sequence>
<dbReference type="AlphaFoldDB" id="A0A2G8SML6"/>
<feature type="region of interest" description="Disordered" evidence="1">
    <location>
        <begin position="1"/>
        <end position="53"/>
    </location>
</feature>
<proteinExistence type="predicted"/>
<feature type="compositionally biased region" description="Polar residues" evidence="1">
    <location>
        <begin position="21"/>
        <end position="35"/>
    </location>
</feature>